<evidence type="ECO:0000256" key="3">
    <source>
        <dbReference type="SAM" id="Phobius"/>
    </source>
</evidence>
<gene>
    <name evidence="4" type="ORF">F8377_04400</name>
</gene>
<dbReference type="PIRSF" id="PIRSF016661">
    <property type="entry name" value="BioY"/>
    <property type="match status" value="1"/>
</dbReference>
<evidence type="ECO:0000256" key="2">
    <source>
        <dbReference type="PIRNR" id="PIRNR016661"/>
    </source>
</evidence>
<feature type="transmembrane region" description="Helical" evidence="3">
    <location>
        <begin position="12"/>
        <end position="34"/>
    </location>
</feature>
<accession>A0ABQ6VG39</accession>
<keyword evidence="2" id="KW-1003">Cell membrane</keyword>
<comment type="similarity">
    <text evidence="1 2">Belongs to the BioY family.</text>
</comment>
<keyword evidence="2" id="KW-0813">Transport</keyword>
<dbReference type="Proteomes" id="UP000436181">
    <property type="component" value="Unassembled WGS sequence"/>
</dbReference>
<dbReference type="Gene3D" id="1.10.1760.20">
    <property type="match status" value="1"/>
</dbReference>
<keyword evidence="3" id="KW-0812">Transmembrane</keyword>
<evidence type="ECO:0000313" key="4">
    <source>
        <dbReference type="EMBL" id="KAB3523382.1"/>
    </source>
</evidence>
<comment type="subcellular location">
    <subcellularLocation>
        <location evidence="2">Cell membrane</location>
        <topology evidence="2">Multi-pass membrane protein</topology>
    </subcellularLocation>
</comment>
<dbReference type="PANTHER" id="PTHR34295:SF1">
    <property type="entry name" value="BIOTIN TRANSPORTER BIOY"/>
    <property type="match status" value="1"/>
</dbReference>
<organism evidence="4 5">
    <name type="scientific">Corynebacterium zhongnanshanii</name>
    <dbReference type="NCBI Taxonomy" id="2768834"/>
    <lineage>
        <taxon>Bacteria</taxon>
        <taxon>Bacillati</taxon>
        <taxon>Actinomycetota</taxon>
        <taxon>Actinomycetes</taxon>
        <taxon>Mycobacteriales</taxon>
        <taxon>Corynebacteriaceae</taxon>
        <taxon>Corynebacterium</taxon>
    </lineage>
</organism>
<sequence length="200" mass="20498">MKSMTTHRTSSFSAVDLAYIAVFAALIIALGAVSIPVGSLGVPIVLQNVGPILAGLILGLRRGSLATILFLAVGLVGIPNLAGWRTTLSALPGPTVGYLVGYIVSALIVGWIAERVPTKSGVRFLWYLCAGAVGILVQYLCGSIGLVIRLDMPLVDAIASNGPFVFGGVVKIIAAAAITTAVVKAVPDLVPSVHTQPSQA</sequence>
<keyword evidence="2 3" id="KW-0472">Membrane</keyword>
<feature type="transmembrane region" description="Helical" evidence="3">
    <location>
        <begin position="162"/>
        <end position="183"/>
    </location>
</feature>
<dbReference type="PANTHER" id="PTHR34295">
    <property type="entry name" value="BIOTIN TRANSPORTER BIOY"/>
    <property type="match status" value="1"/>
</dbReference>
<dbReference type="InterPro" id="IPR003784">
    <property type="entry name" value="BioY"/>
</dbReference>
<evidence type="ECO:0000256" key="1">
    <source>
        <dbReference type="ARBA" id="ARBA00010692"/>
    </source>
</evidence>
<proteinExistence type="inferred from homology"/>
<keyword evidence="5" id="KW-1185">Reference proteome</keyword>
<protein>
    <recommendedName>
        <fullName evidence="2">Biotin transporter</fullName>
    </recommendedName>
</protein>
<name>A0ABQ6VG39_9CORY</name>
<dbReference type="Pfam" id="PF02632">
    <property type="entry name" value="BioY"/>
    <property type="match status" value="1"/>
</dbReference>
<dbReference type="EMBL" id="WBZJ01000001">
    <property type="protein sequence ID" value="KAB3523382.1"/>
    <property type="molecule type" value="Genomic_DNA"/>
</dbReference>
<comment type="caution">
    <text evidence="4">The sequence shown here is derived from an EMBL/GenBank/DDBJ whole genome shotgun (WGS) entry which is preliminary data.</text>
</comment>
<feature type="transmembrane region" description="Helical" evidence="3">
    <location>
        <begin position="40"/>
        <end position="58"/>
    </location>
</feature>
<evidence type="ECO:0000313" key="5">
    <source>
        <dbReference type="Proteomes" id="UP000436181"/>
    </source>
</evidence>
<reference evidence="4 5" key="1">
    <citation type="submission" date="2019-10" db="EMBL/GenBank/DDBJ databases">
        <title>Corynebacterium sp novel species isolated from the respiratory tract of Marmot.</title>
        <authorList>
            <person name="Zhang G."/>
        </authorList>
    </citation>
    <scope>NUCLEOTIDE SEQUENCE [LARGE SCALE GENOMIC DNA]</scope>
    <source>
        <strain evidence="4 5">336</strain>
    </source>
</reference>
<keyword evidence="3" id="KW-1133">Transmembrane helix</keyword>
<feature type="transmembrane region" description="Helical" evidence="3">
    <location>
        <begin position="65"/>
        <end position="84"/>
    </location>
</feature>
<feature type="transmembrane region" description="Helical" evidence="3">
    <location>
        <begin position="96"/>
        <end position="113"/>
    </location>
</feature>
<feature type="transmembrane region" description="Helical" evidence="3">
    <location>
        <begin position="125"/>
        <end position="150"/>
    </location>
</feature>